<organism evidence="2 3">
    <name type="scientific">Liparis tanakae</name>
    <name type="common">Tanaka's snailfish</name>
    <dbReference type="NCBI Taxonomy" id="230148"/>
    <lineage>
        <taxon>Eukaryota</taxon>
        <taxon>Metazoa</taxon>
        <taxon>Chordata</taxon>
        <taxon>Craniata</taxon>
        <taxon>Vertebrata</taxon>
        <taxon>Euteleostomi</taxon>
        <taxon>Actinopterygii</taxon>
        <taxon>Neopterygii</taxon>
        <taxon>Teleostei</taxon>
        <taxon>Neoteleostei</taxon>
        <taxon>Acanthomorphata</taxon>
        <taxon>Eupercaria</taxon>
        <taxon>Perciformes</taxon>
        <taxon>Cottioidei</taxon>
        <taxon>Cottales</taxon>
        <taxon>Liparidae</taxon>
        <taxon>Liparis</taxon>
    </lineage>
</organism>
<feature type="compositionally biased region" description="Polar residues" evidence="1">
    <location>
        <begin position="78"/>
        <end position="90"/>
    </location>
</feature>
<comment type="caution">
    <text evidence="2">The sequence shown here is derived from an EMBL/GenBank/DDBJ whole genome shotgun (WGS) entry which is preliminary data.</text>
</comment>
<dbReference type="EMBL" id="SRLO01012513">
    <property type="protein sequence ID" value="TNN25447.1"/>
    <property type="molecule type" value="Genomic_DNA"/>
</dbReference>
<dbReference type="AlphaFoldDB" id="A0A4Z2E9C2"/>
<reference evidence="2 3" key="1">
    <citation type="submission" date="2019-03" db="EMBL/GenBank/DDBJ databases">
        <title>First draft genome of Liparis tanakae, snailfish: a comprehensive survey of snailfish specific genes.</title>
        <authorList>
            <person name="Kim W."/>
            <person name="Song I."/>
            <person name="Jeong J.-H."/>
            <person name="Kim D."/>
            <person name="Kim S."/>
            <person name="Ryu S."/>
            <person name="Song J.Y."/>
            <person name="Lee S.K."/>
        </authorList>
    </citation>
    <scope>NUCLEOTIDE SEQUENCE [LARGE SCALE GENOMIC DNA]</scope>
    <source>
        <tissue evidence="2">Muscle</tissue>
    </source>
</reference>
<protein>
    <submittedName>
        <fullName evidence="2">Uncharacterized protein</fullName>
    </submittedName>
</protein>
<evidence type="ECO:0000313" key="2">
    <source>
        <dbReference type="EMBL" id="TNN25447.1"/>
    </source>
</evidence>
<feature type="region of interest" description="Disordered" evidence="1">
    <location>
        <begin position="27"/>
        <end position="90"/>
    </location>
</feature>
<gene>
    <name evidence="2" type="ORF">EYF80_064423</name>
</gene>
<feature type="compositionally biased region" description="Basic residues" evidence="1">
    <location>
        <begin position="60"/>
        <end position="69"/>
    </location>
</feature>
<name>A0A4Z2E9C2_9TELE</name>
<evidence type="ECO:0000313" key="3">
    <source>
        <dbReference type="Proteomes" id="UP000314294"/>
    </source>
</evidence>
<proteinExistence type="predicted"/>
<keyword evidence="3" id="KW-1185">Reference proteome</keyword>
<evidence type="ECO:0000256" key="1">
    <source>
        <dbReference type="SAM" id="MobiDB-lite"/>
    </source>
</evidence>
<sequence>MTLCSSGTCTCTSVWSSVSREMRRTLTRLEKSRTPVGQAQDVALGRGRQRWLQPPFLRPQRLKPGRRRQSHESRRSNGDSPSGLSRSTAWMSIRPGRLARTVMVLVPELLSARWMLRLCQSVQ</sequence>
<accession>A0A4Z2E9C2</accession>
<dbReference type="Proteomes" id="UP000314294">
    <property type="component" value="Unassembled WGS sequence"/>
</dbReference>